<keyword evidence="3" id="KW-1185">Reference proteome</keyword>
<evidence type="ECO:0000313" key="3">
    <source>
        <dbReference type="Proteomes" id="UP000784294"/>
    </source>
</evidence>
<dbReference type="Proteomes" id="UP000784294">
    <property type="component" value="Unassembled WGS sequence"/>
</dbReference>
<accession>A0A448WT97</accession>
<name>A0A448WT97_9PLAT</name>
<organism evidence="2 3">
    <name type="scientific">Protopolystoma xenopodis</name>
    <dbReference type="NCBI Taxonomy" id="117903"/>
    <lineage>
        <taxon>Eukaryota</taxon>
        <taxon>Metazoa</taxon>
        <taxon>Spiralia</taxon>
        <taxon>Lophotrochozoa</taxon>
        <taxon>Platyhelminthes</taxon>
        <taxon>Monogenea</taxon>
        <taxon>Polyopisthocotylea</taxon>
        <taxon>Polystomatidea</taxon>
        <taxon>Polystomatidae</taxon>
        <taxon>Protopolystoma</taxon>
    </lineage>
</organism>
<feature type="compositionally biased region" description="Polar residues" evidence="1">
    <location>
        <begin position="145"/>
        <end position="173"/>
    </location>
</feature>
<dbReference type="EMBL" id="CAAALY010042701">
    <property type="protein sequence ID" value="VEL19672.1"/>
    <property type="molecule type" value="Genomic_DNA"/>
</dbReference>
<feature type="compositionally biased region" description="Basic and acidic residues" evidence="1">
    <location>
        <begin position="209"/>
        <end position="218"/>
    </location>
</feature>
<feature type="region of interest" description="Disordered" evidence="1">
    <location>
        <begin position="145"/>
        <end position="226"/>
    </location>
</feature>
<proteinExistence type="predicted"/>
<reference evidence="2" key="1">
    <citation type="submission" date="2018-11" db="EMBL/GenBank/DDBJ databases">
        <authorList>
            <consortium name="Pathogen Informatics"/>
        </authorList>
    </citation>
    <scope>NUCLEOTIDE SEQUENCE</scope>
</reference>
<feature type="region of interest" description="Disordered" evidence="1">
    <location>
        <begin position="284"/>
        <end position="354"/>
    </location>
</feature>
<comment type="caution">
    <text evidence="2">The sequence shown here is derived from an EMBL/GenBank/DDBJ whole genome shotgun (WGS) entry which is preliminary data.</text>
</comment>
<feature type="compositionally biased region" description="Low complexity" evidence="1">
    <location>
        <begin position="174"/>
        <end position="183"/>
    </location>
</feature>
<feature type="non-terminal residue" evidence="2">
    <location>
        <position position="1"/>
    </location>
</feature>
<evidence type="ECO:0000313" key="2">
    <source>
        <dbReference type="EMBL" id="VEL19672.1"/>
    </source>
</evidence>
<evidence type="ECO:0000256" key="1">
    <source>
        <dbReference type="SAM" id="MobiDB-lite"/>
    </source>
</evidence>
<gene>
    <name evidence="2" type="ORF">PXEA_LOCUS13112</name>
</gene>
<protein>
    <submittedName>
        <fullName evidence="2">Uncharacterized protein</fullName>
    </submittedName>
</protein>
<dbReference type="AlphaFoldDB" id="A0A448WT97"/>
<sequence>MPAKPDPVDDETRWTVCNLLGGKECAHASDSIHVGDGVPSATIQSECRLAGGFGESEATLRLGGGLGQAEEALMNEKFSAVQQHVTPQLLNLNQQAIKNCQSSASEFRTLKLPCLGWFCRLGDLLELHVDARLVSAAGRDIQESIRSTTSPVRRSATAQSLSSARSNQPSLATGSEVSVSGRSSRSRSHKLGIESVDMAAHEVSASKRLRTEKSDRQTRSHKLKKAHLLRRDLSSSPDVASDNSVDLDISVRCRSNRKCAESVSLNQDLLNVIASLDHAETPQAPVSPLVSSPIRPADLHKGRRNCTPITDLDSKRRHSPREQSEPNAFSDKNDLLIDAKVSSNAEPMGTFGSG</sequence>